<evidence type="ECO:0000313" key="4">
    <source>
        <dbReference type="Proteomes" id="UP000284842"/>
    </source>
</evidence>
<dbReference type="STRING" id="181874.A0A409YEE6"/>
<dbReference type="InParanoid" id="A0A409YEE6"/>
<comment type="caution">
    <text evidence="3">The sequence shown here is derived from an EMBL/GenBank/DDBJ whole genome shotgun (WGS) entry which is preliminary data.</text>
</comment>
<keyword evidence="2" id="KW-1133">Transmembrane helix</keyword>
<organism evidence="3 4">
    <name type="scientific">Panaeolus cyanescens</name>
    <dbReference type="NCBI Taxonomy" id="181874"/>
    <lineage>
        <taxon>Eukaryota</taxon>
        <taxon>Fungi</taxon>
        <taxon>Dikarya</taxon>
        <taxon>Basidiomycota</taxon>
        <taxon>Agaricomycotina</taxon>
        <taxon>Agaricomycetes</taxon>
        <taxon>Agaricomycetidae</taxon>
        <taxon>Agaricales</taxon>
        <taxon>Agaricineae</taxon>
        <taxon>Galeropsidaceae</taxon>
        <taxon>Panaeolus</taxon>
    </lineage>
</organism>
<evidence type="ECO:0000313" key="3">
    <source>
        <dbReference type="EMBL" id="PPR01386.1"/>
    </source>
</evidence>
<evidence type="ECO:0000256" key="1">
    <source>
        <dbReference type="SAM" id="MobiDB-lite"/>
    </source>
</evidence>
<sequence>MQSATPQMLSLPPSSSTTRIGTYVGIVGITAITAFGAWKAANLWREFQRSRELDQDTCRKQQNELKLLRISLDERQVEVEEKKKALKSTVEQQERLRSKLQEQERETETLKRQNRSLSEKVNQLSTANHKLEGELQRIRTEFEGTTDLLRRRTTELKGAQTFLTKADQIAGADVIRLVEELNAEVMQTAATMAEGVQIEEKKLQPGGKELESNVTREADARTEEYIGPRLTELLKTSEHHEDPILVQIALQAGMAAYVHWAISSWCFESQDDEHMLSEIYARVRETEEQAVSGRWRQLTRTHLQRMFVPTPDLSVGMVEMFTNVFLTAGLKGDAISIQQRLINHFMDRIQLVCRLAQQLNKHIGEGVTSCDLEVLFIADGAPFHSHTMEDSVGSDGIINDQEHVVCTTDLGLVRAEKISGTVGDWHEAVLLKPKVVLQSGLAGLIGEQAMF</sequence>
<keyword evidence="2" id="KW-0472">Membrane</keyword>
<keyword evidence="2" id="KW-0812">Transmembrane</keyword>
<keyword evidence="4" id="KW-1185">Reference proteome</keyword>
<feature type="compositionally biased region" description="Basic and acidic residues" evidence="1">
    <location>
        <begin position="97"/>
        <end position="111"/>
    </location>
</feature>
<dbReference type="OrthoDB" id="3222645at2759"/>
<dbReference type="EMBL" id="NHTK01001251">
    <property type="protein sequence ID" value="PPR01386.1"/>
    <property type="molecule type" value="Genomic_DNA"/>
</dbReference>
<evidence type="ECO:0000256" key="2">
    <source>
        <dbReference type="SAM" id="Phobius"/>
    </source>
</evidence>
<dbReference type="Proteomes" id="UP000284842">
    <property type="component" value="Unassembled WGS sequence"/>
</dbReference>
<gene>
    <name evidence="3" type="ORF">CVT24_006224</name>
</gene>
<proteinExistence type="predicted"/>
<dbReference type="AlphaFoldDB" id="A0A409YEE6"/>
<feature type="transmembrane region" description="Helical" evidence="2">
    <location>
        <begin position="20"/>
        <end position="41"/>
    </location>
</feature>
<accession>A0A409YEE6</accession>
<protein>
    <submittedName>
        <fullName evidence="3">Uncharacterized protein</fullName>
    </submittedName>
</protein>
<name>A0A409YEE6_9AGAR</name>
<reference evidence="3 4" key="1">
    <citation type="journal article" date="2018" name="Evol. Lett.">
        <title>Horizontal gene cluster transfer increased hallucinogenic mushroom diversity.</title>
        <authorList>
            <person name="Reynolds H.T."/>
            <person name="Vijayakumar V."/>
            <person name="Gluck-Thaler E."/>
            <person name="Korotkin H.B."/>
            <person name="Matheny P.B."/>
            <person name="Slot J.C."/>
        </authorList>
    </citation>
    <scope>NUCLEOTIDE SEQUENCE [LARGE SCALE GENOMIC DNA]</scope>
    <source>
        <strain evidence="3 4">2629</strain>
    </source>
</reference>
<feature type="region of interest" description="Disordered" evidence="1">
    <location>
        <begin position="97"/>
        <end position="119"/>
    </location>
</feature>